<dbReference type="Proteomes" id="UP001422074">
    <property type="component" value="Unassembled WGS sequence"/>
</dbReference>
<proteinExistence type="predicted"/>
<evidence type="ECO:0000313" key="3">
    <source>
        <dbReference type="Proteomes" id="UP001422074"/>
    </source>
</evidence>
<name>A0ABU9X2B1_9MICC</name>
<accession>A0ABU9X2B1</accession>
<evidence type="ECO:0000259" key="1">
    <source>
        <dbReference type="SMART" id="SM01043"/>
    </source>
</evidence>
<dbReference type="InterPro" id="IPR011990">
    <property type="entry name" value="TPR-like_helical_dom_sf"/>
</dbReference>
<comment type="caution">
    <text evidence="2">The sequence shown here is derived from an EMBL/GenBank/DDBJ whole genome shotgun (WGS) entry which is preliminary data.</text>
</comment>
<sequence>MSLERDGVPLPAPRGRKSWAVLARLARATAPIPRHVLAEELFDEADDPLGALRWTLTELRRAVGLPEAFRGDPLPPLSTPGLELDVGELARGRLPEPWPEGRFLEGLDAGAGAAFAAWLAVERHRVDGELLAALRQHTLKAISARDAERAVSLAGAMVRRAPYEEGHHVLLVKALAESGDAEAAARQAEASERLFARELGVTASPAIRAAARPSVAGPVPGIGQHATATSLCEAGLAALAAGAADAGIECLRGATHAAERARDARLLARCLIELGTALVHAVRGYDDEGAVMLSAGLERASAAGDAALAAKAYSELAYTDLQAGRRISAAQNLAAAEGLAGEDLSLRAAIAGFAAMNLHDGGDPAAAAEGFGQALELSRSAGAARREAWVLGLGARSLYTLGRLEEAAEWAQGSCRVASSERWTAFRPWPEAWMGHIGLVQGRDPVDVREAAEATFVLARQIQDPCWEGLAAKTVGLTHLATGDPVTALAWMENAAALCRRVTDSYHWLDVEILLAVAGAAWAAGRTEHALDAAQRALALAAQGSMEAQVARGQEFLARSSGAA</sequence>
<dbReference type="SMART" id="SM01043">
    <property type="entry name" value="BTAD"/>
    <property type="match status" value="1"/>
</dbReference>
<dbReference type="Pfam" id="PF03704">
    <property type="entry name" value="BTAD"/>
    <property type="match status" value="1"/>
</dbReference>
<dbReference type="InterPro" id="IPR005158">
    <property type="entry name" value="BTAD"/>
</dbReference>
<gene>
    <name evidence="2" type="ORF">ABCQ75_06830</name>
</gene>
<dbReference type="RefSeq" id="WP_345884159.1">
    <property type="nucleotide sequence ID" value="NZ_JBDFRB010000004.1"/>
</dbReference>
<reference evidence="2 3" key="1">
    <citation type="submission" date="2024-05" db="EMBL/GenBank/DDBJ databases">
        <title>Sinomonas sp. nov., isolated from a waste landfill.</title>
        <authorList>
            <person name="Zhao Y."/>
        </authorList>
    </citation>
    <scope>NUCLEOTIDE SEQUENCE [LARGE SCALE GENOMIC DNA]</scope>
    <source>
        <strain evidence="2 3">CCTCC AB2014300</strain>
    </source>
</reference>
<protein>
    <submittedName>
        <fullName evidence="2">Tetratricopeptide repeat protein</fullName>
    </submittedName>
</protein>
<organism evidence="2 3">
    <name type="scientific">Sinomonas halotolerans</name>
    <dbReference type="NCBI Taxonomy" id="1644133"/>
    <lineage>
        <taxon>Bacteria</taxon>
        <taxon>Bacillati</taxon>
        <taxon>Actinomycetota</taxon>
        <taxon>Actinomycetes</taxon>
        <taxon>Micrococcales</taxon>
        <taxon>Micrococcaceae</taxon>
        <taxon>Sinomonas</taxon>
    </lineage>
</organism>
<dbReference type="EMBL" id="JBDFRB010000004">
    <property type="protein sequence ID" value="MEN2744253.1"/>
    <property type="molecule type" value="Genomic_DNA"/>
</dbReference>
<dbReference type="Gene3D" id="1.25.40.10">
    <property type="entry name" value="Tetratricopeptide repeat domain"/>
    <property type="match status" value="2"/>
</dbReference>
<evidence type="ECO:0000313" key="2">
    <source>
        <dbReference type="EMBL" id="MEN2744253.1"/>
    </source>
</evidence>
<feature type="domain" description="Bacterial transcriptional activator" evidence="1">
    <location>
        <begin position="84"/>
        <end position="215"/>
    </location>
</feature>
<keyword evidence="3" id="KW-1185">Reference proteome</keyword>